<protein>
    <submittedName>
        <fullName evidence="1">Acylneuraminate cytidylyltransferase family protein</fullName>
    </submittedName>
</protein>
<keyword evidence="2" id="KW-1185">Reference proteome</keyword>
<dbReference type="EMBL" id="JAGSOI010000039">
    <property type="protein sequence ID" value="MCM1987218.1"/>
    <property type="molecule type" value="Genomic_DNA"/>
</dbReference>
<sequence>MFKVIIIKTIAIIPARGGSKGIPRKNIKELCGKPLIGHIIETALNVKEIDRVIVSTEDAEIAEVAQKFGAEVPFIRPEELARDETPTLPVLQHTIKYLEENENYNPDIVVLLYTTSPLLNHERIFEGIKLLKEGNFDSVLSVVEDRGHYWIEKESNYERLYPIQLKNRQLTKSLFKENGAIYICKRDLLMEENTIVGENVGFLVMEERESVDIDEPLDFEITEILMKKYNSHYK</sequence>
<keyword evidence="1" id="KW-0808">Transferase</keyword>
<dbReference type="CDD" id="cd02513">
    <property type="entry name" value="CMP-NeuAc_Synthase"/>
    <property type="match status" value="1"/>
</dbReference>
<proteinExistence type="predicted"/>
<gene>
    <name evidence="1" type="ORF">KDK67_09510</name>
</gene>
<dbReference type="InterPro" id="IPR003329">
    <property type="entry name" value="Cytidylyl_trans"/>
</dbReference>
<name>A0A9E4ZHD1_9EURY</name>
<keyword evidence="1" id="KW-0548">Nucleotidyltransferase</keyword>
<dbReference type="GO" id="GO:0008781">
    <property type="term" value="F:N-acylneuraminate cytidylyltransferase activity"/>
    <property type="evidence" value="ECO:0007669"/>
    <property type="project" value="TreeGrafter"/>
</dbReference>
<dbReference type="AlphaFoldDB" id="A0A9E4ZHD1"/>
<dbReference type="PANTHER" id="PTHR21485:SF6">
    <property type="entry name" value="N-ACYLNEURAMINATE CYTIDYLYLTRANSFERASE-RELATED"/>
    <property type="match status" value="1"/>
</dbReference>
<dbReference type="SUPFAM" id="SSF53448">
    <property type="entry name" value="Nucleotide-diphospho-sugar transferases"/>
    <property type="match status" value="1"/>
</dbReference>
<dbReference type="Gene3D" id="3.90.550.10">
    <property type="entry name" value="Spore Coat Polysaccharide Biosynthesis Protein SpsA, Chain A"/>
    <property type="match status" value="1"/>
</dbReference>
<reference evidence="1" key="2">
    <citation type="submission" date="2021-04" db="EMBL/GenBank/DDBJ databases">
        <authorList>
            <person name="Dong X."/>
        </authorList>
    </citation>
    <scope>NUCLEOTIDE SEQUENCE</scope>
    <source>
        <strain evidence="1">LLY</strain>
    </source>
</reference>
<organism evidence="1 2">
    <name type="scientific">Methanococcoides seepicolus</name>
    <dbReference type="NCBI Taxonomy" id="2828780"/>
    <lineage>
        <taxon>Archaea</taxon>
        <taxon>Methanobacteriati</taxon>
        <taxon>Methanobacteriota</taxon>
        <taxon>Stenosarchaea group</taxon>
        <taxon>Methanomicrobia</taxon>
        <taxon>Methanosarcinales</taxon>
        <taxon>Methanosarcinaceae</taxon>
        <taxon>Methanococcoides</taxon>
    </lineage>
</organism>
<dbReference type="InterPro" id="IPR029044">
    <property type="entry name" value="Nucleotide-diphossugar_trans"/>
</dbReference>
<dbReference type="PANTHER" id="PTHR21485">
    <property type="entry name" value="HAD SUPERFAMILY MEMBERS CMAS AND KDSC"/>
    <property type="match status" value="1"/>
</dbReference>
<reference evidence="1" key="1">
    <citation type="journal article" date="2021" name="mSystems">
        <title>Bacteria and Archaea Synergistically Convert Glycine Betaine to Biogenic Methane in the Formosa Cold Seep of the South China Sea.</title>
        <authorList>
            <person name="Li L."/>
            <person name="Zhang W."/>
            <person name="Zhang S."/>
            <person name="Song L."/>
            <person name="Sun Q."/>
            <person name="Zhang H."/>
            <person name="Xiang H."/>
            <person name="Dong X."/>
        </authorList>
    </citation>
    <scope>NUCLEOTIDE SEQUENCE</scope>
    <source>
        <strain evidence="1">LLY</strain>
    </source>
</reference>
<comment type="caution">
    <text evidence="1">The sequence shown here is derived from an EMBL/GenBank/DDBJ whole genome shotgun (WGS) entry which is preliminary data.</text>
</comment>
<accession>A0A9E4ZHD1</accession>
<dbReference type="Proteomes" id="UP001056766">
    <property type="component" value="Unassembled WGS sequence"/>
</dbReference>
<evidence type="ECO:0000313" key="1">
    <source>
        <dbReference type="EMBL" id="MCM1987218.1"/>
    </source>
</evidence>
<evidence type="ECO:0000313" key="2">
    <source>
        <dbReference type="Proteomes" id="UP001056766"/>
    </source>
</evidence>
<dbReference type="InterPro" id="IPR050793">
    <property type="entry name" value="CMP-NeuNAc_synthase"/>
</dbReference>
<dbReference type="Pfam" id="PF02348">
    <property type="entry name" value="CTP_transf_3"/>
    <property type="match status" value="1"/>
</dbReference>